<name>A0AAD7MFQ1_9AGAR</name>
<dbReference type="EMBL" id="JARKIB010000325">
    <property type="protein sequence ID" value="KAJ7714427.1"/>
    <property type="molecule type" value="Genomic_DNA"/>
</dbReference>
<evidence type="ECO:0000256" key="1">
    <source>
        <dbReference type="SAM" id="MobiDB-lite"/>
    </source>
</evidence>
<sequence length="325" mass="35038">MTRPRRSQRAFRAPVLASAGDNKLKELRAELAILITASKVSLSRSQTSSSSVVRVSQYAGILVPGNILFRMEYGHATGVLLWDWINSPFTEWRHDLNRNTGAQVQTSTALVAAHTSNQVIYPSAAATFPSPPRIPRASLSLAPNPILALALAHDHDGPQFREHTASGAWSETAPSSKPARESLKWGRSHGESGARDIPSRGKDADDSNLKWGEEHADSNPGSKPLSSKINLSNKYLTIVRELRVVKSHLITVEILGPGPSPGSRALKNSEPDLEPDLGPTLGRVGSGPRARAQGRARAQALTRNITRDRPVGVGSERLGPAPRLL</sequence>
<evidence type="ECO:0000313" key="3">
    <source>
        <dbReference type="Proteomes" id="UP001215598"/>
    </source>
</evidence>
<organism evidence="2 3">
    <name type="scientific">Mycena metata</name>
    <dbReference type="NCBI Taxonomy" id="1033252"/>
    <lineage>
        <taxon>Eukaryota</taxon>
        <taxon>Fungi</taxon>
        <taxon>Dikarya</taxon>
        <taxon>Basidiomycota</taxon>
        <taxon>Agaricomycotina</taxon>
        <taxon>Agaricomycetes</taxon>
        <taxon>Agaricomycetidae</taxon>
        <taxon>Agaricales</taxon>
        <taxon>Marasmiineae</taxon>
        <taxon>Mycenaceae</taxon>
        <taxon>Mycena</taxon>
    </lineage>
</organism>
<gene>
    <name evidence="2" type="ORF">B0H16DRAFT_1807915</name>
</gene>
<comment type="caution">
    <text evidence="2">The sequence shown here is derived from an EMBL/GenBank/DDBJ whole genome shotgun (WGS) entry which is preliminary data.</text>
</comment>
<reference evidence="2" key="1">
    <citation type="submission" date="2023-03" db="EMBL/GenBank/DDBJ databases">
        <title>Massive genome expansion in bonnet fungi (Mycena s.s.) driven by repeated elements and novel gene families across ecological guilds.</title>
        <authorList>
            <consortium name="Lawrence Berkeley National Laboratory"/>
            <person name="Harder C.B."/>
            <person name="Miyauchi S."/>
            <person name="Viragh M."/>
            <person name="Kuo A."/>
            <person name="Thoen E."/>
            <person name="Andreopoulos B."/>
            <person name="Lu D."/>
            <person name="Skrede I."/>
            <person name="Drula E."/>
            <person name="Henrissat B."/>
            <person name="Morin E."/>
            <person name="Kohler A."/>
            <person name="Barry K."/>
            <person name="LaButti K."/>
            <person name="Morin E."/>
            <person name="Salamov A."/>
            <person name="Lipzen A."/>
            <person name="Mereny Z."/>
            <person name="Hegedus B."/>
            <person name="Baldrian P."/>
            <person name="Stursova M."/>
            <person name="Weitz H."/>
            <person name="Taylor A."/>
            <person name="Grigoriev I.V."/>
            <person name="Nagy L.G."/>
            <person name="Martin F."/>
            <person name="Kauserud H."/>
        </authorList>
    </citation>
    <scope>NUCLEOTIDE SEQUENCE</scope>
    <source>
        <strain evidence="2">CBHHK182m</strain>
    </source>
</reference>
<feature type="region of interest" description="Disordered" evidence="1">
    <location>
        <begin position="256"/>
        <end position="325"/>
    </location>
</feature>
<protein>
    <submittedName>
        <fullName evidence="2">Uncharacterized protein</fullName>
    </submittedName>
</protein>
<accession>A0AAD7MFQ1</accession>
<keyword evidence="3" id="KW-1185">Reference proteome</keyword>
<feature type="compositionally biased region" description="Low complexity" evidence="1">
    <location>
        <begin position="289"/>
        <end position="300"/>
    </location>
</feature>
<feature type="compositionally biased region" description="Polar residues" evidence="1">
    <location>
        <begin position="219"/>
        <end position="228"/>
    </location>
</feature>
<feature type="region of interest" description="Disordered" evidence="1">
    <location>
        <begin position="160"/>
        <end position="228"/>
    </location>
</feature>
<dbReference type="AlphaFoldDB" id="A0AAD7MFQ1"/>
<evidence type="ECO:0000313" key="2">
    <source>
        <dbReference type="EMBL" id="KAJ7714427.1"/>
    </source>
</evidence>
<dbReference type="Proteomes" id="UP001215598">
    <property type="component" value="Unassembled WGS sequence"/>
</dbReference>
<feature type="compositionally biased region" description="Basic and acidic residues" evidence="1">
    <location>
        <begin position="178"/>
        <end position="217"/>
    </location>
</feature>
<proteinExistence type="predicted"/>